<evidence type="ECO:0000313" key="1">
    <source>
        <dbReference type="EMBL" id="OWP79214.1"/>
    </source>
</evidence>
<dbReference type="AlphaFoldDB" id="A0A246GD20"/>
<reference evidence="1 2" key="1">
    <citation type="journal article" date="2017" name="Infect. Genet. Evol.">
        <title>Comparative genome analysis of fish pathogen Flavobacterium columnare reveals extensive sequence diversity within the species.</title>
        <authorList>
            <person name="Kayansamruaj P."/>
            <person name="Dong H.T."/>
            <person name="Hirono I."/>
            <person name="Kondo H."/>
            <person name="Senapin S."/>
            <person name="Rodkhum C."/>
        </authorList>
    </citation>
    <scope>NUCLEOTIDE SEQUENCE [LARGE SCALE GENOMIC DNA]</scope>
    <source>
        <strain evidence="1 2">1214</strain>
    </source>
</reference>
<organism evidence="1 2">
    <name type="scientific">Flavobacterium columnare</name>
    <dbReference type="NCBI Taxonomy" id="996"/>
    <lineage>
        <taxon>Bacteria</taxon>
        <taxon>Pseudomonadati</taxon>
        <taxon>Bacteroidota</taxon>
        <taxon>Flavobacteriia</taxon>
        <taxon>Flavobacteriales</taxon>
        <taxon>Flavobacteriaceae</taxon>
        <taxon>Flavobacterium</taxon>
    </lineage>
</organism>
<gene>
    <name evidence="1" type="ORF">BWK62_03625</name>
</gene>
<accession>A0A246GD20</accession>
<sequence>MKFLTSILLFSFLSFQFLPSIIILIENEKESKVSWLLLEEDNEDSKETKEVKMEFLFVSLTNELVILTKKERTNNSIYLLKDYLAHLLLHYTPPKLV</sequence>
<dbReference type="EMBL" id="MTCY01000006">
    <property type="protein sequence ID" value="OWP79214.1"/>
    <property type="molecule type" value="Genomic_DNA"/>
</dbReference>
<comment type="caution">
    <text evidence="1">The sequence shown here is derived from an EMBL/GenBank/DDBJ whole genome shotgun (WGS) entry which is preliminary data.</text>
</comment>
<protein>
    <submittedName>
        <fullName evidence="1">Uncharacterized protein</fullName>
    </submittedName>
</protein>
<proteinExistence type="predicted"/>
<evidence type="ECO:0000313" key="2">
    <source>
        <dbReference type="Proteomes" id="UP000198034"/>
    </source>
</evidence>
<dbReference type="Proteomes" id="UP000198034">
    <property type="component" value="Unassembled WGS sequence"/>
</dbReference>
<name>A0A246GD20_9FLAO</name>